<dbReference type="InterPro" id="IPR005158">
    <property type="entry name" value="BTAD"/>
</dbReference>
<protein>
    <submittedName>
        <fullName evidence="7">AfsR/SARP family transcriptional regulator</fullName>
    </submittedName>
</protein>
<reference evidence="7 8" key="1">
    <citation type="submission" date="2024-08" db="EMBL/GenBank/DDBJ databases">
        <title>Genome mining of Saccharopolyspora cebuensis PGLac3 from Nigerian medicinal plant.</title>
        <authorList>
            <person name="Ezeobiora C.E."/>
            <person name="Igbokwe N.H."/>
            <person name="Amin D.H."/>
            <person name="Mendie U.E."/>
        </authorList>
    </citation>
    <scope>NUCLEOTIDE SEQUENCE [LARGE SCALE GENOMIC DNA]</scope>
    <source>
        <strain evidence="7 8">PGLac3</strain>
    </source>
</reference>
<sequence>MIRFRLLGPVQVRGAESGFAPVPGVRRRALLAMLLLNAGRTTPVEVLEEQLWPFGRPASGANALQAHVTRLRRDLRARGGEAPHIVHADLGYLLEVPAGELDLSTFNGFRQAAGEASGQRPLEAANLLRRALALWRGPALADVREHSPRLRLAAARMEEHRLLALEDLVELDLRLERHDRIIGDLTSLAAAHPLRERLHCQLITALGRAGRRAEAADVFRRMRRRVLDELGVEPSAALNDALRGALSGRPRP</sequence>
<comment type="caution">
    <text evidence="7">The sequence shown here is derived from an EMBL/GenBank/DDBJ whole genome shotgun (WGS) entry which is preliminary data.</text>
</comment>
<dbReference type="InterPro" id="IPR051677">
    <property type="entry name" value="AfsR-DnrI-RedD_regulator"/>
</dbReference>
<comment type="similarity">
    <text evidence="1">Belongs to the AfsR/DnrI/RedD regulatory family.</text>
</comment>
<dbReference type="SUPFAM" id="SSF46894">
    <property type="entry name" value="C-terminal effector domain of the bipartite response regulators"/>
    <property type="match status" value="1"/>
</dbReference>
<proteinExistence type="inferred from homology"/>
<dbReference type="SMART" id="SM01043">
    <property type="entry name" value="BTAD"/>
    <property type="match status" value="1"/>
</dbReference>
<dbReference type="SUPFAM" id="SSF48452">
    <property type="entry name" value="TPR-like"/>
    <property type="match status" value="1"/>
</dbReference>
<organism evidence="7 8">
    <name type="scientific">Saccharopolyspora cebuensis</name>
    <dbReference type="NCBI Taxonomy" id="418759"/>
    <lineage>
        <taxon>Bacteria</taxon>
        <taxon>Bacillati</taxon>
        <taxon>Actinomycetota</taxon>
        <taxon>Actinomycetes</taxon>
        <taxon>Pseudonocardiales</taxon>
        <taxon>Pseudonocardiaceae</taxon>
        <taxon>Saccharopolyspora</taxon>
    </lineage>
</organism>
<dbReference type="InterPro" id="IPR001867">
    <property type="entry name" value="OmpR/PhoB-type_DNA-bd"/>
</dbReference>
<dbReference type="CDD" id="cd15831">
    <property type="entry name" value="BTAD"/>
    <property type="match status" value="1"/>
</dbReference>
<evidence type="ECO:0000259" key="6">
    <source>
        <dbReference type="PROSITE" id="PS51755"/>
    </source>
</evidence>
<evidence type="ECO:0000313" key="8">
    <source>
        <dbReference type="Proteomes" id="UP001564626"/>
    </source>
</evidence>
<dbReference type="PROSITE" id="PS51755">
    <property type="entry name" value="OMPR_PHOB"/>
    <property type="match status" value="1"/>
</dbReference>
<dbReference type="PANTHER" id="PTHR35807:SF1">
    <property type="entry name" value="TRANSCRIPTIONAL REGULATOR REDD"/>
    <property type="match status" value="1"/>
</dbReference>
<dbReference type="EMBL" id="JBGEHV010000084">
    <property type="protein sequence ID" value="MEY8043231.1"/>
    <property type="molecule type" value="Genomic_DNA"/>
</dbReference>
<dbReference type="Pfam" id="PF00486">
    <property type="entry name" value="Trans_reg_C"/>
    <property type="match status" value="1"/>
</dbReference>
<dbReference type="RefSeq" id="WP_345367997.1">
    <property type="nucleotide sequence ID" value="NZ_BAABII010000020.1"/>
</dbReference>
<keyword evidence="3 5" id="KW-0238">DNA-binding</keyword>
<keyword evidence="8" id="KW-1185">Reference proteome</keyword>
<keyword evidence="2" id="KW-0805">Transcription regulation</keyword>
<dbReference type="Gene3D" id="1.10.10.10">
    <property type="entry name" value="Winged helix-like DNA-binding domain superfamily/Winged helix DNA-binding domain"/>
    <property type="match status" value="1"/>
</dbReference>
<evidence type="ECO:0000256" key="5">
    <source>
        <dbReference type="PROSITE-ProRule" id="PRU01091"/>
    </source>
</evidence>
<dbReference type="Pfam" id="PF03704">
    <property type="entry name" value="BTAD"/>
    <property type="match status" value="1"/>
</dbReference>
<evidence type="ECO:0000256" key="4">
    <source>
        <dbReference type="ARBA" id="ARBA00023163"/>
    </source>
</evidence>
<feature type="domain" description="OmpR/PhoB-type" evidence="6">
    <location>
        <begin position="1"/>
        <end position="96"/>
    </location>
</feature>
<keyword evidence="4" id="KW-0804">Transcription</keyword>
<dbReference type="InterPro" id="IPR016032">
    <property type="entry name" value="Sig_transdc_resp-reg_C-effctor"/>
</dbReference>
<dbReference type="SMART" id="SM00862">
    <property type="entry name" value="Trans_reg_C"/>
    <property type="match status" value="1"/>
</dbReference>
<evidence type="ECO:0000313" key="7">
    <source>
        <dbReference type="EMBL" id="MEY8043231.1"/>
    </source>
</evidence>
<name>A0ABV4CQ52_9PSEU</name>
<dbReference type="Proteomes" id="UP001564626">
    <property type="component" value="Unassembled WGS sequence"/>
</dbReference>
<dbReference type="PANTHER" id="PTHR35807">
    <property type="entry name" value="TRANSCRIPTIONAL REGULATOR REDD-RELATED"/>
    <property type="match status" value="1"/>
</dbReference>
<evidence type="ECO:0000256" key="1">
    <source>
        <dbReference type="ARBA" id="ARBA00005820"/>
    </source>
</evidence>
<dbReference type="Gene3D" id="1.25.40.10">
    <property type="entry name" value="Tetratricopeptide repeat domain"/>
    <property type="match status" value="1"/>
</dbReference>
<accession>A0ABV4CQ52</accession>
<feature type="DNA-binding region" description="OmpR/PhoB-type" evidence="5">
    <location>
        <begin position="1"/>
        <end position="96"/>
    </location>
</feature>
<evidence type="ECO:0000256" key="3">
    <source>
        <dbReference type="ARBA" id="ARBA00023125"/>
    </source>
</evidence>
<dbReference type="InterPro" id="IPR011990">
    <property type="entry name" value="TPR-like_helical_dom_sf"/>
</dbReference>
<evidence type="ECO:0000256" key="2">
    <source>
        <dbReference type="ARBA" id="ARBA00023015"/>
    </source>
</evidence>
<gene>
    <name evidence="7" type="ORF">AB8O55_27800</name>
</gene>
<dbReference type="InterPro" id="IPR036388">
    <property type="entry name" value="WH-like_DNA-bd_sf"/>
</dbReference>